<feature type="signal peptide" evidence="1">
    <location>
        <begin position="1"/>
        <end position="26"/>
    </location>
</feature>
<name>B0VMX4_ACIBS</name>
<proteinExistence type="predicted"/>
<keyword evidence="1" id="KW-0732">Signal</keyword>
<accession>B0VMX4</accession>
<evidence type="ECO:0000313" key="2">
    <source>
        <dbReference type="EMBL" id="CAP01050.1"/>
    </source>
</evidence>
<protein>
    <recommendedName>
        <fullName evidence="4">Lipoprotein</fullName>
    </recommendedName>
</protein>
<dbReference type="BioCyc" id="ABAU509170:GCL9-1393-MONOMER"/>
<evidence type="ECO:0008006" key="4">
    <source>
        <dbReference type="Google" id="ProtNLM"/>
    </source>
</evidence>
<feature type="chain" id="PRO_5002757955" description="Lipoprotein" evidence="1">
    <location>
        <begin position="27"/>
        <end position="85"/>
    </location>
</feature>
<dbReference type="KEGG" id="abm:ABSDF1711"/>
<reference evidence="2 3" key="1">
    <citation type="journal article" date="2008" name="PLoS ONE">
        <title>Comparative analysis of Acinetobacters: three genomes for three lifestyles.</title>
        <authorList>
            <person name="Vallenet D."/>
            <person name="Nordmann P."/>
            <person name="Barbe V."/>
            <person name="Poirel L."/>
            <person name="Mangenot S."/>
            <person name="Bataille E."/>
            <person name="Dossat C."/>
            <person name="Gas S."/>
            <person name="Kreimeyer A."/>
            <person name="Lenoble P."/>
            <person name="Oztas S."/>
            <person name="Poulain J."/>
            <person name="Segurens B."/>
            <person name="Robert C."/>
            <person name="Abergel C."/>
            <person name="Claverie J.M."/>
            <person name="Raoult D."/>
            <person name="Medigue C."/>
            <person name="Weissenbach J."/>
            <person name="Cruveiller S."/>
        </authorList>
    </citation>
    <scope>NUCLEOTIDE SEQUENCE [LARGE SCALE GENOMIC DNA]</scope>
    <source>
        <strain evidence="2 3">SDF</strain>
    </source>
</reference>
<dbReference type="EMBL" id="CU468230">
    <property type="protein sequence ID" value="CAP01050.1"/>
    <property type="molecule type" value="Genomic_DNA"/>
</dbReference>
<organism evidence="2 3">
    <name type="scientific">Acinetobacter baumannii (strain SDF)</name>
    <dbReference type="NCBI Taxonomy" id="509170"/>
    <lineage>
        <taxon>Bacteria</taxon>
        <taxon>Pseudomonadati</taxon>
        <taxon>Pseudomonadota</taxon>
        <taxon>Gammaproteobacteria</taxon>
        <taxon>Moraxellales</taxon>
        <taxon>Moraxellaceae</taxon>
        <taxon>Acinetobacter</taxon>
        <taxon>Acinetobacter calcoaceticus/baumannii complex</taxon>
    </lineage>
</organism>
<gene>
    <name evidence="2" type="ordered locus">ABSDF1711</name>
</gene>
<evidence type="ECO:0000313" key="3">
    <source>
        <dbReference type="Proteomes" id="UP000001741"/>
    </source>
</evidence>
<sequence length="85" mass="8972">MWKIVMNLKLTFAALLIVPMMLTACAKKEEANQAGQDAASAAVADKVTPEQQAAIDALDKPVLDEKNTDVVEGSASSETVASETH</sequence>
<dbReference type="HOGENOM" id="CLU_188112_0_0_6"/>
<dbReference type="PROSITE" id="PS51257">
    <property type="entry name" value="PROKAR_LIPOPROTEIN"/>
    <property type="match status" value="1"/>
</dbReference>
<dbReference type="AlphaFoldDB" id="B0VMX4"/>
<evidence type="ECO:0000256" key="1">
    <source>
        <dbReference type="SAM" id="SignalP"/>
    </source>
</evidence>
<dbReference type="Proteomes" id="UP000001741">
    <property type="component" value="Chromosome"/>
</dbReference>